<keyword evidence="6" id="KW-1003">Cell membrane</keyword>
<keyword evidence="2 6" id="KW-0812">Transmembrane</keyword>
<evidence type="ECO:0000256" key="1">
    <source>
        <dbReference type="ARBA" id="ARBA00004141"/>
    </source>
</evidence>
<keyword evidence="6" id="KW-0813">Transport</keyword>
<dbReference type="GO" id="GO:0046677">
    <property type="term" value="P:response to antibiotic"/>
    <property type="evidence" value="ECO:0007669"/>
    <property type="project" value="UniProtKB-KW"/>
</dbReference>
<dbReference type="GO" id="GO:0140359">
    <property type="term" value="F:ABC-type transporter activity"/>
    <property type="evidence" value="ECO:0007669"/>
    <property type="project" value="InterPro"/>
</dbReference>
<dbReference type="EMBL" id="CP058905">
    <property type="protein sequence ID" value="QLK01353.1"/>
    <property type="molecule type" value="Genomic_DNA"/>
</dbReference>
<evidence type="ECO:0000256" key="6">
    <source>
        <dbReference type="RuleBase" id="RU361157"/>
    </source>
</evidence>
<dbReference type="Pfam" id="PF01061">
    <property type="entry name" value="ABC2_membrane"/>
    <property type="match status" value="1"/>
</dbReference>
<evidence type="ECO:0000256" key="4">
    <source>
        <dbReference type="ARBA" id="ARBA00023136"/>
    </source>
</evidence>
<sequence>MSHGLTRIEPLQRPAFVLALSDCLTLIGRNLRHIIRVPEQLIQMVSLPIILLLMFRYLLGGAIKVDQAYINYVIAGLIVISVGFNLTTTIVGVTDDLRNGIIDRFRSMPVLRSAVLIAHVVGALCRNAVSAAVLILAGFAVGFRPTAGPLEWLATFGILLLFVTALSWVAVILGITAKSVEGGNGLGMILVFLPYLSSALVPTSTMPPVVEAIVVNQPVSPVVDSVRSLLTGVPAGHAVWLALAWWIPILLLSVPLAARLFRRRTVG</sequence>
<proteinExistence type="inferred from homology"/>
<evidence type="ECO:0000256" key="5">
    <source>
        <dbReference type="ARBA" id="ARBA00023251"/>
    </source>
</evidence>
<dbReference type="AlphaFoldDB" id="A0A7D6CH54"/>
<feature type="transmembrane region" description="Helical" evidence="6">
    <location>
        <begin position="152"/>
        <end position="175"/>
    </location>
</feature>
<dbReference type="GO" id="GO:0043190">
    <property type="term" value="C:ATP-binding cassette (ABC) transporter complex"/>
    <property type="evidence" value="ECO:0007669"/>
    <property type="project" value="InterPro"/>
</dbReference>
<dbReference type="InterPro" id="IPR051784">
    <property type="entry name" value="Nod_factor_ABC_transporter"/>
</dbReference>
<dbReference type="InterPro" id="IPR000412">
    <property type="entry name" value="ABC_2_transport"/>
</dbReference>
<dbReference type="PROSITE" id="PS51012">
    <property type="entry name" value="ABC_TM2"/>
    <property type="match status" value="1"/>
</dbReference>
<feature type="transmembrane region" description="Helical" evidence="6">
    <location>
        <begin position="41"/>
        <end position="63"/>
    </location>
</feature>
<evidence type="ECO:0000256" key="2">
    <source>
        <dbReference type="ARBA" id="ARBA00022692"/>
    </source>
</evidence>
<feature type="transmembrane region" description="Helical" evidence="6">
    <location>
        <begin position="114"/>
        <end position="140"/>
    </location>
</feature>
<feature type="transmembrane region" description="Helical" evidence="6">
    <location>
        <begin position="69"/>
        <end position="93"/>
    </location>
</feature>
<dbReference type="PANTHER" id="PTHR43229">
    <property type="entry name" value="NODULATION PROTEIN J"/>
    <property type="match status" value="1"/>
</dbReference>
<evidence type="ECO:0000313" key="8">
    <source>
        <dbReference type="EMBL" id="QLK01353.1"/>
    </source>
</evidence>
<dbReference type="PANTHER" id="PTHR43229:SF2">
    <property type="entry name" value="NODULATION PROTEIN J"/>
    <property type="match status" value="1"/>
</dbReference>
<dbReference type="PIRSF" id="PIRSF006648">
    <property type="entry name" value="DrrB"/>
    <property type="match status" value="1"/>
</dbReference>
<dbReference type="InterPro" id="IPR047817">
    <property type="entry name" value="ABC2_TM_bact-type"/>
</dbReference>
<protein>
    <recommendedName>
        <fullName evidence="6">Transport permease protein</fullName>
    </recommendedName>
</protein>
<reference evidence="8" key="1">
    <citation type="submission" date="2020-08" db="EMBL/GenBank/DDBJ databases">
        <title>A bifunctional nitrone conjugated secondary metabolite targeting the ribosome.</title>
        <authorList>
            <person name="Limbrick E.M."/>
            <person name="Graf M."/>
            <person name="Derewacz D.K."/>
            <person name="Nguyen F."/>
            <person name="Spraggins J.M."/>
            <person name="Wieland M."/>
            <person name="Ynigez-Gutierrez A.E."/>
            <person name="Reisman B.J."/>
            <person name="Zinshteyn B."/>
            <person name="McCulloch K."/>
            <person name="Iverson T.M."/>
            <person name="Green R."/>
            <person name="Wilson D.N."/>
            <person name="Bachmann B.O."/>
        </authorList>
    </citation>
    <scope>NUCLEOTIDE SEQUENCE</scope>
    <source>
        <strain evidence="8">Africana</strain>
    </source>
</reference>
<name>A0A7D6CH54_9ACTN</name>
<feature type="transmembrane region" description="Helical" evidence="6">
    <location>
        <begin position="182"/>
        <end position="201"/>
    </location>
</feature>
<comment type="similarity">
    <text evidence="6">Belongs to the ABC-2 integral membrane protein family.</text>
</comment>
<feature type="transmembrane region" description="Helical" evidence="6">
    <location>
        <begin position="238"/>
        <end position="261"/>
    </location>
</feature>
<gene>
    <name evidence="8" type="ORF">HZU44_11610</name>
</gene>
<feature type="domain" description="ABC transmembrane type-2" evidence="7">
    <location>
        <begin position="39"/>
        <end position="264"/>
    </location>
</feature>
<keyword evidence="5" id="KW-0046">Antibiotic resistance</keyword>
<evidence type="ECO:0000256" key="3">
    <source>
        <dbReference type="ARBA" id="ARBA00022989"/>
    </source>
</evidence>
<accession>A0A7D6CH54</accession>
<organism evidence="8">
    <name type="scientific">Micromonospora carbonacea</name>
    <dbReference type="NCBI Taxonomy" id="47853"/>
    <lineage>
        <taxon>Bacteria</taxon>
        <taxon>Bacillati</taxon>
        <taxon>Actinomycetota</taxon>
        <taxon>Actinomycetes</taxon>
        <taxon>Micromonosporales</taxon>
        <taxon>Micromonosporaceae</taxon>
        <taxon>Micromonospora</taxon>
    </lineage>
</organism>
<dbReference type="InterPro" id="IPR013525">
    <property type="entry name" value="ABC2_TM"/>
</dbReference>
<keyword evidence="4 6" id="KW-0472">Membrane</keyword>
<evidence type="ECO:0000259" key="7">
    <source>
        <dbReference type="PROSITE" id="PS51012"/>
    </source>
</evidence>
<comment type="subcellular location">
    <subcellularLocation>
        <location evidence="6">Cell membrane</location>
        <topology evidence="6">Multi-pass membrane protein</topology>
    </subcellularLocation>
    <subcellularLocation>
        <location evidence="1">Membrane</location>
        <topology evidence="1">Multi-pass membrane protein</topology>
    </subcellularLocation>
</comment>
<keyword evidence="3 6" id="KW-1133">Transmembrane helix</keyword>